<protein>
    <recommendedName>
        <fullName evidence="3">Stalled ribosome sensor GCN1-like HEAT repeats region domain-containing protein</fullName>
    </recommendedName>
</protein>
<accession>A0ABN7P9C8</accession>
<sequence>MSCCVWQELEYCQAVVLSVSDEVGVRTVMDNLMDSTKSDNVDVRRSSITLLCAFCRHTHADYSQYVPQLLRGLIHLFTDSNKEVLQMAWEALNAVTKTLDSNQQTAHVSDIRQAVRFAVSDLKGQDLLPGFCLPKGITPILPLFREAILNGLPEVKEQAAQGLGEVIRLTSAEALQPSVVQITGPLIRILGDRFNWNVKAAVLETLALLLAKV</sequence>
<dbReference type="Pfam" id="PF23271">
    <property type="entry name" value="HEAT_GCN1"/>
    <property type="match status" value="1"/>
</dbReference>
<dbReference type="InterPro" id="IPR011989">
    <property type="entry name" value="ARM-like"/>
</dbReference>
<dbReference type="PANTHER" id="PTHR23346:SF7">
    <property type="entry name" value="STALLED RIBOSOME SENSOR GCN1"/>
    <property type="match status" value="1"/>
</dbReference>
<organism evidence="4 5">
    <name type="scientific">Timema podura</name>
    <name type="common">Walking stick</name>
    <dbReference type="NCBI Taxonomy" id="61482"/>
    <lineage>
        <taxon>Eukaryota</taxon>
        <taxon>Metazoa</taxon>
        <taxon>Ecdysozoa</taxon>
        <taxon>Arthropoda</taxon>
        <taxon>Hexapoda</taxon>
        <taxon>Insecta</taxon>
        <taxon>Pterygota</taxon>
        <taxon>Neoptera</taxon>
        <taxon>Polyneoptera</taxon>
        <taxon>Phasmatodea</taxon>
        <taxon>Timematodea</taxon>
        <taxon>Timematoidea</taxon>
        <taxon>Timematidae</taxon>
        <taxon>Timema</taxon>
    </lineage>
</organism>
<dbReference type="PROSITE" id="PS50077">
    <property type="entry name" value="HEAT_REPEAT"/>
    <property type="match status" value="1"/>
</dbReference>
<reference evidence="4" key="1">
    <citation type="submission" date="2021-03" db="EMBL/GenBank/DDBJ databases">
        <authorList>
            <person name="Tran Van P."/>
        </authorList>
    </citation>
    <scope>NUCLEOTIDE SEQUENCE</scope>
</reference>
<dbReference type="SUPFAM" id="SSF48371">
    <property type="entry name" value="ARM repeat"/>
    <property type="match status" value="1"/>
</dbReference>
<evidence type="ECO:0000256" key="2">
    <source>
        <dbReference type="PROSITE-ProRule" id="PRU00103"/>
    </source>
</evidence>
<evidence type="ECO:0000313" key="4">
    <source>
        <dbReference type="EMBL" id="CAG2064432.1"/>
    </source>
</evidence>
<dbReference type="PANTHER" id="PTHR23346">
    <property type="entry name" value="TRANSLATIONAL ACTIVATOR GCN1-RELATED"/>
    <property type="match status" value="1"/>
</dbReference>
<dbReference type="EMBL" id="CAJPIN010033999">
    <property type="protein sequence ID" value="CAG2064432.1"/>
    <property type="molecule type" value="Genomic_DNA"/>
</dbReference>
<keyword evidence="5" id="KW-1185">Reference proteome</keyword>
<feature type="repeat" description="HEAT" evidence="2">
    <location>
        <begin position="140"/>
        <end position="178"/>
    </location>
</feature>
<dbReference type="Gene3D" id="1.25.10.10">
    <property type="entry name" value="Leucine-rich Repeat Variant"/>
    <property type="match status" value="1"/>
</dbReference>
<proteinExistence type="predicted"/>
<dbReference type="InterPro" id="IPR021133">
    <property type="entry name" value="HEAT_type_2"/>
</dbReference>
<feature type="non-terminal residue" evidence="4">
    <location>
        <position position="213"/>
    </location>
</feature>
<feature type="domain" description="Stalled ribosome sensor GCN1-like HEAT repeats region" evidence="3">
    <location>
        <begin position="7"/>
        <end position="135"/>
    </location>
</feature>
<keyword evidence="1" id="KW-0677">Repeat</keyword>
<gene>
    <name evidence="4" type="ORF">TPAB3V08_LOCUS11378</name>
</gene>
<comment type="caution">
    <text evidence="4">The sequence shown here is derived from an EMBL/GenBank/DDBJ whole genome shotgun (WGS) entry which is preliminary data.</text>
</comment>
<name>A0ABN7P9C8_TIMPD</name>
<evidence type="ECO:0000256" key="1">
    <source>
        <dbReference type="ARBA" id="ARBA00022737"/>
    </source>
</evidence>
<dbReference type="InterPro" id="IPR057546">
    <property type="entry name" value="HEAT_GCN1"/>
</dbReference>
<dbReference type="Proteomes" id="UP001153148">
    <property type="component" value="Unassembled WGS sequence"/>
</dbReference>
<evidence type="ECO:0000313" key="5">
    <source>
        <dbReference type="Proteomes" id="UP001153148"/>
    </source>
</evidence>
<evidence type="ECO:0000259" key="3">
    <source>
        <dbReference type="Pfam" id="PF23271"/>
    </source>
</evidence>
<dbReference type="InterPro" id="IPR016024">
    <property type="entry name" value="ARM-type_fold"/>
</dbReference>